<dbReference type="SUPFAM" id="SSF58104">
    <property type="entry name" value="Methyl-accepting chemotaxis protein (MCP) signaling domain"/>
    <property type="match status" value="1"/>
</dbReference>
<keyword evidence="5 11" id="KW-1133">Transmembrane helix</keyword>
<dbReference type="GO" id="GO:0007165">
    <property type="term" value="P:signal transduction"/>
    <property type="evidence" value="ECO:0007669"/>
    <property type="project" value="UniProtKB-KW"/>
</dbReference>
<feature type="compositionally biased region" description="Polar residues" evidence="10">
    <location>
        <begin position="17"/>
        <end position="28"/>
    </location>
</feature>
<dbReference type="Gene3D" id="3.30.450.40">
    <property type="match status" value="1"/>
</dbReference>
<evidence type="ECO:0000256" key="1">
    <source>
        <dbReference type="ARBA" id="ARBA00004651"/>
    </source>
</evidence>
<dbReference type="GO" id="GO:0005886">
    <property type="term" value="C:plasma membrane"/>
    <property type="evidence" value="ECO:0007669"/>
    <property type="project" value="UniProtKB-SubCell"/>
</dbReference>
<dbReference type="SUPFAM" id="SSF55781">
    <property type="entry name" value="GAF domain-like"/>
    <property type="match status" value="1"/>
</dbReference>
<dbReference type="Pfam" id="PF01590">
    <property type="entry name" value="GAF"/>
    <property type="match status" value="1"/>
</dbReference>
<evidence type="ECO:0000256" key="10">
    <source>
        <dbReference type="SAM" id="MobiDB-lite"/>
    </source>
</evidence>
<dbReference type="InterPro" id="IPR029151">
    <property type="entry name" value="Sensor-like_sf"/>
</dbReference>
<dbReference type="EMBL" id="JACJPY010000003">
    <property type="protein sequence ID" value="MBD2148802.1"/>
    <property type="molecule type" value="Genomic_DNA"/>
</dbReference>
<dbReference type="PROSITE" id="PS50111">
    <property type="entry name" value="CHEMOTAXIS_TRANSDUC_2"/>
    <property type="match status" value="1"/>
</dbReference>
<dbReference type="CDD" id="cd12914">
    <property type="entry name" value="PDC1_DGC_like"/>
    <property type="match status" value="1"/>
</dbReference>
<keyword evidence="3" id="KW-0145">Chemotaxis</keyword>
<dbReference type="PROSITE" id="PS50046">
    <property type="entry name" value="PHYTOCHROME_2"/>
    <property type="match status" value="1"/>
</dbReference>
<dbReference type="Gene3D" id="6.10.340.10">
    <property type="match status" value="1"/>
</dbReference>
<dbReference type="InterPro" id="IPR033479">
    <property type="entry name" value="dCache_1"/>
</dbReference>
<dbReference type="SUPFAM" id="SSF103190">
    <property type="entry name" value="Sensory domain-like"/>
    <property type="match status" value="1"/>
</dbReference>
<evidence type="ECO:0000256" key="6">
    <source>
        <dbReference type="ARBA" id="ARBA00023136"/>
    </source>
</evidence>
<evidence type="ECO:0000256" key="8">
    <source>
        <dbReference type="ARBA" id="ARBA00029447"/>
    </source>
</evidence>
<evidence type="ECO:0000256" key="9">
    <source>
        <dbReference type="PROSITE-ProRule" id="PRU00284"/>
    </source>
</evidence>
<feature type="transmembrane region" description="Helical" evidence="11">
    <location>
        <begin position="72"/>
        <end position="94"/>
    </location>
</feature>
<feature type="domain" description="HAMP" evidence="14">
    <location>
        <begin position="633"/>
        <end position="666"/>
    </location>
</feature>
<evidence type="ECO:0000313" key="16">
    <source>
        <dbReference type="Proteomes" id="UP000631421"/>
    </source>
</evidence>
<keyword evidence="7 9" id="KW-0807">Transducer</keyword>
<proteinExistence type="inferred from homology"/>
<dbReference type="PROSITE" id="PS50885">
    <property type="entry name" value="HAMP"/>
    <property type="match status" value="2"/>
</dbReference>
<comment type="similarity">
    <text evidence="8">Belongs to the methyl-accepting chemotaxis (MCP) protein family.</text>
</comment>
<dbReference type="Pfam" id="PF00015">
    <property type="entry name" value="MCPsignal"/>
    <property type="match status" value="1"/>
</dbReference>
<feature type="domain" description="HAMP" evidence="14">
    <location>
        <begin position="374"/>
        <end position="426"/>
    </location>
</feature>
<evidence type="ECO:0000256" key="4">
    <source>
        <dbReference type="ARBA" id="ARBA00022692"/>
    </source>
</evidence>
<dbReference type="RefSeq" id="WP_190349144.1">
    <property type="nucleotide sequence ID" value="NZ_JACJPY010000003.1"/>
</dbReference>
<evidence type="ECO:0000256" key="11">
    <source>
        <dbReference type="SAM" id="Phobius"/>
    </source>
</evidence>
<evidence type="ECO:0000259" key="12">
    <source>
        <dbReference type="PROSITE" id="PS50046"/>
    </source>
</evidence>
<evidence type="ECO:0000256" key="7">
    <source>
        <dbReference type="ARBA" id="ARBA00023224"/>
    </source>
</evidence>
<dbReference type="SMART" id="SM00304">
    <property type="entry name" value="HAMP"/>
    <property type="match status" value="2"/>
</dbReference>
<feature type="region of interest" description="Disordered" evidence="10">
    <location>
        <begin position="1"/>
        <end position="28"/>
    </location>
</feature>
<protein>
    <submittedName>
        <fullName evidence="15">GAF domain-containing protein</fullName>
    </submittedName>
</protein>
<evidence type="ECO:0000256" key="3">
    <source>
        <dbReference type="ARBA" id="ARBA00022500"/>
    </source>
</evidence>
<dbReference type="CDD" id="cd06225">
    <property type="entry name" value="HAMP"/>
    <property type="match status" value="1"/>
</dbReference>
<dbReference type="SMART" id="SM00283">
    <property type="entry name" value="MA"/>
    <property type="match status" value="1"/>
</dbReference>
<dbReference type="Gene3D" id="3.30.450.20">
    <property type="entry name" value="PAS domain"/>
    <property type="match status" value="1"/>
</dbReference>
<feature type="domain" description="Phytochrome chromophore attachment site" evidence="12">
    <location>
        <begin position="449"/>
        <end position="589"/>
    </location>
</feature>
<reference evidence="15" key="2">
    <citation type="submission" date="2020-08" db="EMBL/GenBank/DDBJ databases">
        <authorList>
            <person name="Chen M."/>
            <person name="Teng W."/>
            <person name="Zhao L."/>
            <person name="Hu C."/>
            <person name="Zhou Y."/>
            <person name="Han B."/>
            <person name="Song L."/>
            <person name="Shu W."/>
        </authorList>
    </citation>
    <scope>NUCLEOTIDE SEQUENCE</scope>
    <source>
        <strain evidence="15">FACHB-1277</strain>
    </source>
</reference>
<comment type="caution">
    <text evidence="15">The sequence shown here is derived from an EMBL/GenBank/DDBJ whole genome shotgun (WGS) entry which is preliminary data.</text>
</comment>
<keyword evidence="16" id="KW-1185">Reference proteome</keyword>
<dbReference type="Pfam" id="PF00672">
    <property type="entry name" value="HAMP"/>
    <property type="match status" value="1"/>
</dbReference>
<dbReference type="AlphaFoldDB" id="A0A926UPU9"/>
<evidence type="ECO:0000259" key="14">
    <source>
        <dbReference type="PROSITE" id="PS50885"/>
    </source>
</evidence>
<evidence type="ECO:0000313" key="15">
    <source>
        <dbReference type="EMBL" id="MBD2148802.1"/>
    </source>
</evidence>
<organism evidence="15 16">
    <name type="scientific">Pseudanabaena cinerea FACHB-1277</name>
    <dbReference type="NCBI Taxonomy" id="2949581"/>
    <lineage>
        <taxon>Bacteria</taxon>
        <taxon>Bacillati</taxon>
        <taxon>Cyanobacteriota</taxon>
        <taxon>Cyanophyceae</taxon>
        <taxon>Pseudanabaenales</taxon>
        <taxon>Pseudanabaenaceae</taxon>
        <taxon>Pseudanabaena</taxon>
        <taxon>Pseudanabaena cinerea</taxon>
    </lineage>
</organism>
<dbReference type="InterPro" id="IPR003660">
    <property type="entry name" value="HAMP_dom"/>
</dbReference>
<accession>A0A926UPU9</accession>
<keyword evidence="6 11" id="KW-0472">Membrane</keyword>
<dbReference type="InterPro" id="IPR016132">
    <property type="entry name" value="Phyto_chromo_attachment"/>
</dbReference>
<keyword evidence="4 11" id="KW-0812">Transmembrane</keyword>
<feature type="domain" description="Methyl-accepting transducer" evidence="13">
    <location>
        <begin position="671"/>
        <end position="907"/>
    </location>
</feature>
<dbReference type="InterPro" id="IPR003018">
    <property type="entry name" value="GAF"/>
</dbReference>
<dbReference type="Proteomes" id="UP000631421">
    <property type="component" value="Unassembled WGS sequence"/>
</dbReference>
<dbReference type="Gene3D" id="1.10.287.950">
    <property type="entry name" value="Methyl-accepting chemotaxis protein"/>
    <property type="match status" value="1"/>
</dbReference>
<dbReference type="GO" id="GO:0006935">
    <property type="term" value="P:chemotaxis"/>
    <property type="evidence" value="ECO:0007669"/>
    <property type="project" value="UniProtKB-KW"/>
</dbReference>
<evidence type="ECO:0000256" key="5">
    <source>
        <dbReference type="ARBA" id="ARBA00022989"/>
    </source>
</evidence>
<dbReference type="CDD" id="cd11386">
    <property type="entry name" value="MCP_signal"/>
    <property type="match status" value="1"/>
</dbReference>
<comment type="subcellular location">
    <subcellularLocation>
        <location evidence="1">Cell membrane</location>
        <topology evidence="1">Multi-pass membrane protein</topology>
    </subcellularLocation>
</comment>
<evidence type="ECO:0000256" key="2">
    <source>
        <dbReference type="ARBA" id="ARBA00022475"/>
    </source>
</evidence>
<reference evidence="15" key="1">
    <citation type="journal article" date="2015" name="ISME J.">
        <title>Draft Genome Sequence of Streptomyces incarnatus NRRL8089, which Produces the Nucleoside Antibiotic Sinefungin.</title>
        <authorList>
            <person name="Oshima K."/>
            <person name="Hattori M."/>
            <person name="Shimizu H."/>
            <person name="Fukuda K."/>
            <person name="Nemoto M."/>
            <person name="Inagaki K."/>
            <person name="Tamura T."/>
        </authorList>
    </citation>
    <scope>NUCLEOTIDE SEQUENCE</scope>
    <source>
        <strain evidence="15">FACHB-1277</strain>
    </source>
</reference>
<keyword evidence="2" id="KW-1003">Cell membrane</keyword>
<dbReference type="SUPFAM" id="SSF158472">
    <property type="entry name" value="HAMP domain-like"/>
    <property type="match status" value="1"/>
</dbReference>
<dbReference type="PANTHER" id="PTHR32089">
    <property type="entry name" value="METHYL-ACCEPTING CHEMOTAXIS PROTEIN MCPB"/>
    <property type="match status" value="1"/>
</dbReference>
<feature type="compositionally biased region" description="Basic and acidic residues" evidence="10">
    <location>
        <begin position="1"/>
        <end position="11"/>
    </location>
</feature>
<dbReference type="InterPro" id="IPR004089">
    <property type="entry name" value="MCPsignal_dom"/>
</dbReference>
<dbReference type="SMART" id="SM00065">
    <property type="entry name" value="GAF"/>
    <property type="match status" value="1"/>
</dbReference>
<dbReference type="PANTHER" id="PTHR32089:SF114">
    <property type="entry name" value="METHYL-ACCEPTING CHEMOTAXIS PROTEIN MCPB"/>
    <property type="match status" value="1"/>
</dbReference>
<dbReference type="Pfam" id="PF02743">
    <property type="entry name" value="dCache_1"/>
    <property type="match status" value="1"/>
</dbReference>
<dbReference type="InterPro" id="IPR029016">
    <property type="entry name" value="GAF-like_dom_sf"/>
</dbReference>
<sequence length="946" mass="101976">MALDSRSHLDSPEVMNGNGTKPISNDLGNLDSNDIHAKPITASLPFVPTSPKSGHNPIRAWWQALGLRTKTAIISVAAITIPLLVLGGFTYVYVGENVALSTQKAKALRAEGAAYRVAYFMRERYADIIVLSQLPSLTNPKVQASLNLAEQKEILENYIKSYGVYDSIAVYRPDGNLIVDASTEPPPTNISKRPYFQTVLSTNKPFISQPEPSVVTKKVSIFVAAPVKDITTGKTTAVIRTRIQASVLEDLIKDFSADGEEYHLVESDGKFFVALEKDQVGRELKVDFPGLGSLVDKGESVSARSIDLVDSTEQFVGYSPLPKIEGLPDLKWSTLIAADTDIALKPQQQLLLIFVLATGGITILAGLLAIAIAQRATKPVIDATAAVFELGKGNLDTRLEVTGQDELAQLGDNINAMAGQLQTFLALQETQARRSQSLAQVSRSRNIAELDEPLSRFLSEIRQELNCDRLVLYRFVSGSSISSQGIIVAESGLVNLPSAKNAGLNDPCIPQEILEAYKQGRLVATRDVFDAGFSPAHLDLMKKLQIKANLVVPVLRAGELDSLLIAHACFENRQWQEPEIKLMQSYAEEIGRALGGLATVEQQIYVAEQERQRSVALQKELITLLSDVEGAVSGDLTVRAQISAGEIGIVADFFNAIVESLREVVTQVKQATLQVSSSVNTNNESIRSLADEATLQAQQLDEALQSVQAMTDSIQQVSVNAKQAADASNQAAVTAETGSQAIEQSASSILQLRQTVSETAKKVKRLGEASQQISKVVVLIDQIALKTNMLAVNASIEAARAGEEGRGFAVVAQEVGALAAQSATATKEIARIVESIQQETSEVVESMEASTLQVVEGTNKVEDARRSLNQIVEVARKVNELFQGISQATVSQVQTSQSVKQVMESLSSQSQKSSLTSREVATALQETANVASKLQASVETFKVEAA</sequence>
<name>A0A926UPU9_9CYAN</name>
<feature type="transmembrane region" description="Helical" evidence="11">
    <location>
        <begin position="350"/>
        <end position="373"/>
    </location>
</feature>
<gene>
    <name evidence="15" type="ORF">H6F44_01470</name>
</gene>
<evidence type="ECO:0000259" key="13">
    <source>
        <dbReference type="PROSITE" id="PS50111"/>
    </source>
</evidence>